<keyword evidence="2 5" id="KW-0812">Transmembrane</keyword>
<sequence>MAKSIPQWSDITFSYHGLHSVQPSHVVGVVPIARQIILDLEDQDSKSASVLLVTIWELGEATGPLLIAPLSEIYGRAAVFNMANVLFILWTVVAASSQTSHSFILSRFMTGCAVASNVLNPAVIGDMLPPDQRGSAMATLMLAPLLGGAVGPAITGEIAQSVGWRNVLWLAAVMAGVCERRVARLKKENGDLALKAAVEEECEHTVIAIWTAVKRPAAVFGESFVLQMLSFHGAIMFTFFYILSTTLPEVLKNVYGFLPATIGFSFLFFSLGSVIGVFVCNMLIDRIYMYLCGKNGQRSNPEFRMPLTVISTFILPISVAVFGWVAENGWPVSLLFFLVVVQGYSLLTSMVPLMAYVVDAFGLLLRKCFNGSPHYKMFNKYIFTISRRSINR</sequence>
<comment type="subcellular location">
    <subcellularLocation>
        <location evidence="1">Membrane</location>
        <topology evidence="1">Multi-pass membrane protein</topology>
    </subcellularLocation>
</comment>
<dbReference type="PANTHER" id="PTHR23502:SF163">
    <property type="entry name" value="MAJOR FACILITATOR SUPERFAMILY (MFS) PROFILE DOMAIN-CONTAINING PROTEIN"/>
    <property type="match status" value="1"/>
</dbReference>
<dbReference type="PROSITE" id="PS50850">
    <property type="entry name" value="MFS"/>
    <property type="match status" value="1"/>
</dbReference>
<keyword evidence="3 5" id="KW-1133">Transmembrane helix</keyword>
<feature type="transmembrane region" description="Helical" evidence="5">
    <location>
        <begin position="73"/>
        <end position="92"/>
    </location>
</feature>
<feature type="transmembrane region" description="Helical" evidence="5">
    <location>
        <begin position="262"/>
        <end position="284"/>
    </location>
</feature>
<dbReference type="InterPro" id="IPR020846">
    <property type="entry name" value="MFS_dom"/>
</dbReference>
<dbReference type="AlphaFoldDB" id="A0A395IM63"/>
<accession>A0A395IM63</accession>
<dbReference type="SUPFAM" id="SSF103473">
    <property type="entry name" value="MFS general substrate transporter"/>
    <property type="match status" value="1"/>
</dbReference>
<name>A0A395IM63_9HELO</name>
<dbReference type="InterPro" id="IPR011701">
    <property type="entry name" value="MFS"/>
</dbReference>
<evidence type="ECO:0000256" key="3">
    <source>
        <dbReference type="ARBA" id="ARBA00022989"/>
    </source>
</evidence>
<feature type="transmembrane region" description="Helical" evidence="5">
    <location>
        <begin position="104"/>
        <end position="124"/>
    </location>
</feature>
<gene>
    <name evidence="7" type="ORF">DID88_000228</name>
</gene>
<dbReference type="EMBL" id="QKRW01000040">
    <property type="protein sequence ID" value="RAL60453.1"/>
    <property type="molecule type" value="Genomic_DNA"/>
</dbReference>
<dbReference type="GO" id="GO:0016020">
    <property type="term" value="C:membrane"/>
    <property type="evidence" value="ECO:0007669"/>
    <property type="project" value="UniProtKB-SubCell"/>
</dbReference>
<dbReference type="GO" id="GO:0022857">
    <property type="term" value="F:transmembrane transporter activity"/>
    <property type="evidence" value="ECO:0007669"/>
    <property type="project" value="InterPro"/>
</dbReference>
<evidence type="ECO:0000313" key="7">
    <source>
        <dbReference type="EMBL" id="RAL60453.1"/>
    </source>
</evidence>
<feature type="transmembrane region" description="Helical" evidence="5">
    <location>
        <begin position="136"/>
        <end position="155"/>
    </location>
</feature>
<feature type="transmembrane region" description="Helical" evidence="5">
    <location>
        <begin position="224"/>
        <end position="242"/>
    </location>
</feature>
<reference evidence="7 8" key="1">
    <citation type="submission" date="2018-06" db="EMBL/GenBank/DDBJ databases">
        <title>Genome Sequence of the Brown Rot Fungal Pathogen Monilinia fructigena.</title>
        <authorList>
            <person name="Landi L."/>
            <person name="De Miccolis Angelini R.M."/>
            <person name="Pollastro S."/>
            <person name="Abate D."/>
            <person name="Faretra F."/>
            <person name="Romanazzi G."/>
        </authorList>
    </citation>
    <scope>NUCLEOTIDE SEQUENCE [LARGE SCALE GENOMIC DNA]</scope>
    <source>
        <strain evidence="7 8">Mfrg269</strain>
    </source>
</reference>
<feature type="transmembrane region" description="Helical" evidence="5">
    <location>
        <begin position="332"/>
        <end position="357"/>
    </location>
</feature>
<evidence type="ECO:0000259" key="6">
    <source>
        <dbReference type="PROSITE" id="PS50850"/>
    </source>
</evidence>
<feature type="domain" description="Major facilitator superfamily (MFS) profile" evidence="6">
    <location>
        <begin position="1"/>
        <end position="392"/>
    </location>
</feature>
<evidence type="ECO:0000313" key="8">
    <source>
        <dbReference type="Proteomes" id="UP000249056"/>
    </source>
</evidence>
<dbReference type="PANTHER" id="PTHR23502">
    <property type="entry name" value="MAJOR FACILITATOR SUPERFAMILY"/>
    <property type="match status" value="1"/>
</dbReference>
<comment type="caution">
    <text evidence="7">The sequence shown here is derived from an EMBL/GenBank/DDBJ whole genome shotgun (WGS) entry which is preliminary data.</text>
</comment>
<evidence type="ECO:0000256" key="4">
    <source>
        <dbReference type="ARBA" id="ARBA00023136"/>
    </source>
</evidence>
<dbReference type="InterPro" id="IPR036259">
    <property type="entry name" value="MFS_trans_sf"/>
</dbReference>
<organism evidence="7 8">
    <name type="scientific">Monilinia fructigena</name>
    <dbReference type="NCBI Taxonomy" id="38457"/>
    <lineage>
        <taxon>Eukaryota</taxon>
        <taxon>Fungi</taxon>
        <taxon>Dikarya</taxon>
        <taxon>Ascomycota</taxon>
        <taxon>Pezizomycotina</taxon>
        <taxon>Leotiomycetes</taxon>
        <taxon>Helotiales</taxon>
        <taxon>Sclerotiniaceae</taxon>
        <taxon>Monilinia</taxon>
    </lineage>
</organism>
<dbReference type="Gene3D" id="1.20.1250.20">
    <property type="entry name" value="MFS general substrate transporter like domains"/>
    <property type="match status" value="1"/>
</dbReference>
<feature type="transmembrane region" description="Helical" evidence="5">
    <location>
        <begin position="305"/>
        <end position="326"/>
    </location>
</feature>
<dbReference type="Proteomes" id="UP000249056">
    <property type="component" value="Unassembled WGS sequence"/>
</dbReference>
<evidence type="ECO:0000256" key="1">
    <source>
        <dbReference type="ARBA" id="ARBA00004141"/>
    </source>
</evidence>
<evidence type="ECO:0000256" key="5">
    <source>
        <dbReference type="SAM" id="Phobius"/>
    </source>
</evidence>
<dbReference type="Pfam" id="PF07690">
    <property type="entry name" value="MFS_1"/>
    <property type="match status" value="1"/>
</dbReference>
<keyword evidence="4 5" id="KW-0472">Membrane</keyword>
<keyword evidence="8" id="KW-1185">Reference proteome</keyword>
<dbReference type="OrthoDB" id="5296287at2759"/>
<proteinExistence type="predicted"/>
<evidence type="ECO:0000256" key="2">
    <source>
        <dbReference type="ARBA" id="ARBA00022692"/>
    </source>
</evidence>
<protein>
    <recommendedName>
        <fullName evidence="6">Major facilitator superfamily (MFS) profile domain-containing protein</fullName>
    </recommendedName>
</protein>